<name>A0A9P1BKT1_9DINO</name>
<gene>
    <name evidence="2" type="ORF">C1SCF055_LOCUS2014</name>
</gene>
<dbReference type="Gene3D" id="1.25.40.20">
    <property type="entry name" value="Ankyrin repeat-containing domain"/>
    <property type="match status" value="2"/>
</dbReference>
<protein>
    <submittedName>
        <fullName evidence="4">Serine/threonine-protein phosphatase 6 regulatory ankyrin repeat subunit C (PP6-ARS-C) (Serine/threonine-protein phosphatase 6 regulatory subunit ARS-C)</fullName>
    </submittedName>
</protein>
<evidence type="ECO:0000313" key="4">
    <source>
        <dbReference type="EMBL" id="CAL4760823.1"/>
    </source>
</evidence>
<keyword evidence="5" id="KW-1185">Reference proteome</keyword>
<comment type="caution">
    <text evidence="2">The sequence shown here is derived from an EMBL/GenBank/DDBJ whole genome shotgun (WGS) entry which is preliminary data.</text>
</comment>
<keyword evidence="1" id="KW-0040">ANK repeat</keyword>
<dbReference type="PROSITE" id="PS50297">
    <property type="entry name" value="ANK_REP_REGION"/>
    <property type="match status" value="1"/>
</dbReference>
<evidence type="ECO:0000313" key="5">
    <source>
        <dbReference type="Proteomes" id="UP001152797"/>
    </source>
</evidence>
<dbReference type="EMBL" id="CAMXCT020000080">
    <property type="protein sequence ID" value="CAL1126886.1"/>
    <property type="molecule type" value="Genomic_DNA"/>
</dbReference>
<dbReference type="InterPro" id="IPR002110">
    <property type="entry name" value="Ankyrin_rpt"/>
</dbReference>
<evidence type="ECO:0000313" key="2">
    <source>
        <dbReference type="EMBL" id="CAI3973511.1"/>
    </source>
</evidence>
<dbReference type="AlphaFoldDB" id="A0A9P1BKT1"/>
<feature type="repeat" description="ANK" evidence="1">
    <location>
        <begin position="495"/>
        <end position="527"/>
    </location>
</feature>
<dbReference type="PROSITE" id="PS50088">
    <property type="entry name" value="ANK_REPEAT"/>
    <property type="match status" value="1"/>
</dbReference>
<reference evidence="2" key="1">
    <citation type="submission" date="2022-10" db="EMBL/GenBank/DDBJ databases">
        <authorList>
            <person name="Chen Y."/>
            <person name="Dougan E. K."/>
            <person name="Chan C."/>
            <person name="Rhodes N."/>
            <person name="Thang M."/>
        </authorList>
    </citation>
    <scope>NUCLEOTIDE SEQUENCE</scope>
</reference>
<proteinExistence type="predicted"/>
<organism evidence="2">
    <name type="scientific">Cladocopium goreaui</name>
    <dbReference type="NCBI Taxonomy" id="2562237"/>
    <lineage>
        <taxon>Eukaryota</taxon>
        <taxon>Sar</taxon>
        <taxon>Alveolata</taxon>
        <taxon>Dinophyceae</taxon>
        <taxon>Suessiales</taxon>
        <taxon>Symbiodiniaceae</taxon>
        <taxon>Cladocopium</taxon>
    </lineage>
</organism>
<evidence type="ECO:0000256" key="1">
    <source>
        <dbReference type="PROSITE-ProRule" id="PRU00023"/>
    </source>
</evidence>
<dbReference type="Proteomes" id="UP001152797">
    <property type="component" value="Unassembled WGS sequence"/>
</dbReference>
<accession>A0A9P1BKT1</accession>
<evidence type="ECO:0000313" key="3">
    <source>
        <dbReference type="EMBL" id="CAL1126886.1"/>
    </source>
</evidence>
<dbReference type="PANTHER" id="PTHR46224">
    <property type="entry name" value="ANKYRIN REPEAT FAMILY PROTEIN"/>
    <property type="match status" value="1"/>
</dbReference>
<dbReference type="SUPFAM" id="SSF48403">
    <property type="entry name" value="Ankyrin repeat"/>
    <property type="match status" value="1"/>
</dbReference>
<dbReference type="InterPro" id="IPR051616">
    <property type="entry name" value="Cul2-RING_E3_ligase_SR"/>
</dbReference>
<dbReference type="InterPro" id="IPR036770">
    <property type="entry name" value="Ankyrin_rpt-contain_sf"/>
</dbReference>
<dbReference type="EMBL" id="CAMXCT030000080">
    <property type="protein sequence ID" value="CAL4760823.1"/>
    <property type="molecule type" value="Genomic_DNA"/>
</dbReference>
<dbReference type="Pfam" id="PF00023">
    <property type="entry name" value="Ank"/>
    <property type="match status" value="1"/>
</dbReference>
<dbReference type="EMBL" id="CAMXCT010000080">
    <property type="protein sequence ID" value="CAI3973511.1"/>
    <property type="molecule type" value="Genomic_DNA"/>
</dbReference>
<sequence>MWVMRINDFLSLPKLPSHLELKSSGILHIHEAHFFTIFVSHQWLSQKHPDPSGAKISVLKGWLQNLMDRQATVEKNFLPHVLPGHRNGYHISSKRVANGYLWLDWFSLPLSSQSPHLLHQHHLAAESMAAYVQSSDLFVALVPPLEHRETGKIAAFATWLSRGWCQSEMWTHALSIRDVVPAIAVHSMNKAEFIGAKAFEHSFSLNGEFSFASDHAICRALVTDAVNAKLAHMRSELMNGKQIDVDLFRYLSSRHHEIVGLPAAPRSIKQFMHDFYFKSALALDQTNGIGAVACAALSEDLRMLGEVVEAEAPLDCLVNRQMTFVSDTCPLHMVADRGAEGEAVLVKLLQLRANPNAADGYDGAPPLARCKSRGGVETLCLYGAEVNRRSANGLTPLTAMCGLGAPPRAVQTMLDLKAEVNPDAEGAVVTPLAYLAMFYSQNPWGTETLQLLLRAKADINQCCKPLPTPGKRCLAACTRSKVVRQPTPFELLGRLGTTPLGVASHFGHEDLVKELLTMKADPQIRNPGGLRPEELAQNQRVKNIFQSPVSDQPPVLTLQLPGYDYLYGLDASFVATHFTDEMISMKF</sequence>
<reference evidence="3" key="2">
    <citation type="submission" date="2024-04" db="EMBL/GenBank/DDBJ databases">
        <authorList>
            <person name="Chen Y."/>
            <person name="Shah S."/>
            <person name="Dougan E. K."/>
            <person name="Thang M."/>
            <person name="Chan C."/>
        </authorList>
    </citation>
    <scope>NUCLEOTIDE SEQUENCE [LARGE SCALE GENOMIC DNA]</scope>
</reference>